<organism evidence="2 3">
    <name type="scientific">Rubinisphaera brasiliensis (strain ATCC 49424 / DSM 5305 / JCM 21570 / IAM 15109 / NBRC 103401 / IFAM 1448)</name>
    <name type="common">Planctomyces brasiliensis</name>
    <dbReference type="NCBI Taxonomy" id="756272"/>
    <lineage>
        <taxon>Bacteria</taxon>
        <taxon>Pseudomonadati</taxon>
        <taxon>Planctomycetota</taxon>
        <taxon>Planctomycetia</taxon>
        <taxon>Planctomycetales</taxon>
        <taxon>Planctomycetaceae</taxon>
        <taxon>Rubinisphaera</taxon>
    </lineage>
</organism>
<feature type="compositionally biased region" description="Polar residues" evidence="1">
    <location>
        <begin position="193"/>
        <end position="223"/>
    </location>
</feature>
<evidence type="ECO:0000313" key="2">
    <source>
        <dbReference type="EMBL" id="ADY59709.1"/>
    </source>
</evidence>
<name>F0SJD4_RUBBR</name>
<protein>
    <submittedName>
        <fullName evidence="2">Uncharacterized protein</fullName>
    </submittedName>
</protein>
<evidence type="ECO:0000313" key="3">
    <source>
        <dbReference type="Proteomes" id="UP000006860"/>
    </source>
</evidence>
<dbReference type="Proteomes" id="UP000006860">
    <property type="component" value="Chromosome"/>
</dbReference>
<evidence type="ECO:0000256" key="1">
    <source>
        <dbReference type="SAM" id="MobiDB-lite"/>
    </source>
</evidence>
<dbReference type="HOGENOM" id="CLU_791987_0_0_0"/>
<feature type="region of interest" description="Disordered" evidence="1">
    <location>
        <begin position="325"/>
        <end position="350"/>
    </location>
</feature>
<dbReference type="EMBL" id="CP002546">
    <property type="protein sequence ID" value="ADY59709.1"/>
    <property type="molecule type" value="Genomic_DNA"/>
</dbReference>
<dbReference type="AlphaFoldDB" id="F0SJD4"/>
<dbReference type="eggNOG" id="ENOG502ZDNR">
    <property type="taxonomic scope" value="Bacteria"/>
</dbReference>
<keyword evidence="3" id="KW-1185">Reference proteome</keyword>
<feature type="compositionally biased region" description="Low complexity" evidence="1">
    <location>
        <begin position="183"/>
        <end position="192"/>
    </location>
</feature>
<feature type="compositionally biased region" description="Polar residues" evidence="1">
    <location>
        <begin position="240"/>
        <end position="267"/>
    </location>
</feature>
<sequence length="350" mass="36381">MPSDVGGIGLIILKSIKTRRLSTGQLILARSFMMKGITTPTVQHLIREDSMMKSFPQLAAGALAAVVLLSSGPSAQAGLIPWTYNAIFGPVGSTFAPRGSYYRGAYYGGYAPAAVGGACNTCNYGVGYGYTSNYYSGYAPVYGSSYGVSGVSYGNACGCSPCATGNCVGGCATGNCSSYSPATGTTTVPTPANSAPTPTQTFQSSKPTVNPEANETNNGGTSTYDEDGFQQPTRSDDESSNAPKFDSNSSPFGSNTNESMKIPSTPTVPVEKRKPAPTELESNGLKLPSLRFQPAPVAVDETNVSFRTPTRTRSVRTARYNIPQVARQDAPATPAGLLPPLPAPVQLAGN</sequence>
<dbReference type="KEGG" id="pbs:Plabr_2106"/>
<gene>
    <name evidence="2" type="ordered locus">Plabr_2106</name>
</gene>
<accession>F0SJD4</accession>
<proteinExistence type="predicted"/>
<reference evidence="3" key="1">
    <citation type="submission" date="2011-02" db="EMBL/GenBank/DDBJ databases">
        <title>The complete genome of Planctomyces brasiliensis DSM 5305.</title>
        <authorList>
            <person name="Lucas S."/>
            <person name="Copeland A."/>
            <person name="Lapidus A."/>
            <person name="Bruce D."/>
            <person name="Goodwin L."/>
            <person name="Pitluck S."/>
            <person name="Kyrpides N."/>
            <person name="Mavromatis K."/>
            <person name="Pagani I."/>
            <person name="Ivanova N."/>
            <person name="Ovchinnikova G."/>
            <person name="Lu M."/>
            <person name="Detter J.C."/>
            <person name="Han C."/>
            <person name="Land M."/>
            <person name="Hauser L."/>
            <person name="Markowitz V."/>
            <person name="Cheng J.-F."/>
            <person name="Hugenholtz P."/>
            <person name="Woyke T."/>
            <person name="Wu D."/>
            <person name="Tindall B."/>
            <person name="Pomrenke H.G."/>
            <person name="Brambilla E."/>
            <person name="Klenk H.-P."/>
            <person name="Eisen J.A."/>
        </authorList>
    </citation>
    <scope>NUCLEOTIDE SEQUENCE [LARGE SCALE GENOMIC DNA]</scope>
    <source>
        <strain evidence="3">ATCC 49424 / DSM 5305 / JCM 21570 / NBRC 103401 / IFAM 1448</strain>
    </source>
</reference>
<feature type="region of interest" description="Disordered" evidence="1">
    <location>
        <begin position="183"/>
        <end position="282"/>
    </location>
</feature>